<dbReference type="Proteomes" id="UP001499863">
    <property type="component" value="Unassembled WGS sequence"/>
</dbReference>
<comment type="caution">
    <text evidence="1">The sequence shown here is derived from an EMBL/GenBank/DDBJ whole genome shotgun (WGS) entry which is preliminary data.</text>
</comment>
<gene>
    <name evidence="1" type="ORF">GCM10009639_45590</name>
</gene>
<proteinExistence type="predicted"/>
<protein>
    <submittedName>
        <fullName evidence="1">Uncharacterized protein</fullName>
    </submittedName>
</protein>
<keyword evidence="2" id="KW-1185">Reference proteome</keyword>
<organism evidence="1 2">
    <name type="scientific">Kitasatospora putterlickiae</name>
    <dbReference type="NCBI Taxonomy" id="221725"/>
    <lineage>
        <taxon>Bacteria</taxon>
        <taxon>Bacillati</taxon>
        <taxon>Actinomycetota</taxon>
        <taxon>Actinomycetes</taxon>
        <taxon>Kitasatosporales</taxon>
        <taxon>Streptomycetaceae</taxon>
        <taxon>Kitasatospora</taxon>
    </lineage>
</organism>
<reference evidence="1 2" key="1">
    <citation type="journal article" date="2019" name="Int. J. Syst. Evol. Microbiol.">
        <title>The Global Catalogue of Microorganisms (GCM) 10K type strain sequencing project: providing services to taxonomists for standard genome sequencing and annotation.</title>
        <authorList>
            <consortium name="The Broad Institute Genomics Platform"/>
            <consortium name="The Broad Institute Genome Sequencing Center for Infectious Disease"/>
            <person name="Wu L."/>
            <person name="Ma J."/>
        </authorList>
    </citation>
    <scope>NUCLEOTIDE SEQUENCE [LARGE SCALE GENOMIC DNA]</scope>
    <source>
        <strain evidence="1 2">JCM 12393</strain>
    </source>
</reference>
<evidence type="ECO:0000313" key="2">
    <source>
        <dbReference type="Proteomes" id="UP001499863"/>
    </source>
</evidence>
<sequence>MDACGDVGVAAAWVGWVGIGGLGEGLGVLCRPRLVGTDAMRLAGLRRMAARPGWMGFGEGLGCLARMR</sequence>
<accession>A0ABN1YAB9</accession>
<dbReference type="EMBL" id="BAAAKJ010000247">
    <property type="protein sequence ID" value="GAA1402296.1"/>
    <property type="molecule type" value="Genomic_DNA"/>
</dbReference>
<evidence type="ECO:0000313" key="1">
    <source>
        <dbReference type="EMBL" id="GAA1402296.1"/>
    </source>
</evidence>
<name>A0ABN1YAB9_9ACTN</name>